<comment type="caution">
    <text evidence="2">The sequence shown here is derived from an EMBL/GenBank/DDBJ whole genome shotgun (WGS) entry which is preliminary data.</text>
</comment>
<feature type="compositionally biased region" description="Basic and acidic residues" evidence="1">
    <location>
        <begin position="26"/>
        <end position="40"/>
    </location>
</feature>
<dbReference type="EMBL" id="BSYO01000014">
    <property type="protein sequence ID" value="GMH14973.1"/>
    <property type="molecule type" value="Genomic_DNA"/>
</dbReference>
<dbReference type="Proteomes" id="UP001279734">
    <property type="component" value="Unassembled WGS sequence"/>
</dbReference>
<dbReference type="AlphaFoldDB" id="A0AAD3SNB3"/>
<accession>A0AAD3SNB3</accession>
<reference evidence="2" key="1">
    <citation type="submission" date="2023-05" db="EMBL/GenBank/DDBJ databases">
        <title>Nepenthes gracilis genome sequencing.</title>
        <authorList>
            <person name="Fukushima K."/>
        </authorList>
    </citation>
    <scope>NUCLEOTIDE SEQUENCE</scope>
    <source>
        <strain evidence="2">SING2019-196</strain>
    </source>
</reference>
<dbReference type="PANTHER" id="PTHR35123:SF2">
    <property type="entry name" value="UBIQUITIN CARBOXYL-TERMINAL HYDROLASE-LIKE PROTEIN"/>
    <property type="match status" value="1"/>
</dbReference>
<evidence type="ECO:0000313" key="2">
    <source>
        <dbReference type="EMBL" id="GMH14973.1"/>
    </source>
</evidence>
<evidence type="ECO:0000256" key="1">
    <source>
        <dbReference type="SAM" id="MobiDB-lite"/>
    </source>
</evidence>
<protein>
    <submittedName>
        <fullName evidence="2">Uncharacterized protein</fullName>
    </submittedName>
</protein>
<dbReference type="PANTHER" id="PTHR35123">
    <property type="entry name" value="OS07G0633900 PROTEIN-RELATED"/>
    <property type="match status" value="1"/>
</dbReference>
<name>A0AAD3SNB3_NEPGR</name>
<organism evidence="2 3">
    <name type="scientific">Nepenthes gracilis</name>
    <name type="common">Slender pitcher plant</name>
    <dbReference type="NCBI Taxonomy" id="150966"/>
    <lineage>
        <taxon>Eukaryota</taxon>
        <taxon>Viridiplantae</taxon>
        <taxon>Streptophyta</taxon>
        <taxon>Embryophyta</taxon>
        <taxon>Tracheophyta</taxon>
        <taxon>Spermatophyta</taxon>
        <taxon>Magnoliopsida</taxon>
        <taxon>eudicotyledons</taxon>
        <taxon>Gunneridae</taxon>
        <taxon>Pentapetalae</taxon>
        <taxon>Caryophyllales</taxon>
        <taxon>Nepenthaceae</taxon>
        <taxon>Nepenthes</taxon>
    </lineage>
</organism>
<keyword evidence="3" id="KW-1185">Reference proteome</keyword>
<feature type="region of interest" description="Disordered" evidence="1">
    <location>
        <begin position="1"/>
        <end position="48"/>
    </location>
</feature>
<feature type="region of interest" description="Disordered" evidence="1">
    <location>
        <begin position="99"/>
        <end position="118"/>
    </location>
</feature>
<proteinExistence type="predicted"/>
<gene>
    <name evidence="2" type="ORF">Nepgr_016814</name>
</gene>
<evidence type="ECO:0000313" key="3">
    <source>
        <dbReference type="Proteomes" id="UP001279734"/>
    </source>
</evidence>
<feature type="compositionally biased region" description="Acidic residues" evidence="1">
    <location>
        <begin position="13"/>
        <end position="25"/>
    </location>
</feature>
<sequence length="143" mass="16690">MSGSVRRRVKADGDDDNEEEEDEDCSREGIIGRREREKQRQQKKRTPLHRRVVLLSFRKFQKHVIKRKSSAPHHPRSNFSFSRIGNYFCCSCLSQPQTVDNAVDSSPQKRDDPDDPETSYEALKALIEKNDFYAKECNTHFSD</sequence>